<feature type="domain" description="Inositol polyphosphate-related phosphatase" evidence="5">
    <location>
        <begin position="3"/>
        <end position="364"/>
    </location>
</feature>
<protein>
    <recommendedName>
        <fullName evidence="1">inositol-polyphosphate 5-phosphatase</fullName>
        <ecNumber evidence="1">3.1.3.56</ecNumber>
    </recommendedName>
</protein>
<evidence type="ECO:0000259" key="5">
    <source>
        <dbReference type="SMART" id="SM00128"/>
    </source>
</evidence>
<proteinExistence type="inferred from homology"/>
<evidence type="ECO:0000256" key="3">
    <source>
        <dbReference type="ARBA" id="ARBA00023599"/>
    </source>
</evidence>
<reference evidence="7" key="1">
    <citation type="submission" date="2025-08" db="UniProtKB">
        <authorList>
            <consortium name="RefSeq"/>
        </authorList>
    </citation>
    <scope>IDENTIFICATION</scope>
</reference>
<feature type="region of interest" description="Disordered" evidence="4">
    <location>
        <begin position="434"/>
        <end position="466"/>
    </location>
</feature>
<evidence type="ECO:0000256" key="4">
    <source>
        <dbReference type="SAM" id="MobiDB-lite"/>
    </source>
</evidence>
<dbReference type="RefSeq" id="XP_014663716.1">
    <property type="nucleotide sequence ID" value="XM_014808230.1"/>
</dbReference>
<dbReference type="InterPro" id="IPR000300">
    <property type="entry name" value="IPPc"/>
</dbReference>
<evidence type="ECO:0000313" key="6">
    <source>
        <dbReference type="Proteomes" id="UP000695022"/>
    </source>
</evidence>
<evidence type="ECO:0000313" key="7">
    <source>
        <dbReference type="RefSeq" id="XP_014663716.1"/>
    </source>
</evidence>
<evidence type="ECO:0000256" key="2">
    <source>
        <dbReference type="ARBA" id="ARBA00022801"/>
    </source>
</evidence>
<dbReference type="GeneID" id="106806327"/>
<sequence length="527" mass="60146">MMEFLAAIAIHKPKFLAMHCQEVGGKNFEECMQFVNDFVKLLLASPELQRYDRLRVYLDEDFRHSEKFTALGNFYLIHEELQNVTMWDFAEKQFVPVNDKQIHSGRIEDISTKEKDKFPQNYFPDCKWSRKGFIRTRWCIKSRIFDLINIHLFHDASNLVAMESTPSSYRNSRHKVLEHTLERFDTDEYQTVPHFIFGDFNFRLDAQAVVQRLTVQTTPVYVKTSKNELKRIMYTEKGHDDKVVLTIEKKLFDHGDKHSEAFVVDNGKWLADFDNELEEFQDRLTEYPHDFPPSYPYVEDVNDGLGYMKTRLPGWCDRVLFSHTARALIDQNHKPLYSVIGAQVCMGDHKPVILSFSLACGAPPGEKLLHDRMSMLRQYSVPLPPKPNRNRRPSEITVNGRACTVSVMDVHSNSFLLLPQVDLAAAFRTSFDNAEQKPKKNQRRRRFGTGESGGHSSGSETEDEVPDTELFFTKSLHELILPLARSSKAAAAAADNGAGAGGRGMEEKKATAGSDVHGGLCGSCRIL</sequence>
<dbReference type="Pfam" id="PF22669">
    <property type="entry name" value="Exo_endo_phos2"/>
    <property type="match status" value="1"/>
</dbReference>
<keyword evidence="2" id="KW-0378">Hydrolase</keyword>
<dbReference type="InterPro" id="IPR036691">
    <property type="entry name" value="Endo/exonu/phosph_ase_sf"/>
</dbReference>
<dbReference type="InterPro" id="IPR039737">
    <property type="entry name" value="INPP5A"/>
</dbReference>
<dbReference type="SMART" id="SM00128">
    <property type="entry name" value="IPPc"/>
    <property type="match status" value="1"/>
</dbReference>
<dbReference type="PANTHER" id="PTHR12997:SF2">
    <property type="entry name" value="INOSITOL POLYPHOSPHATE-5-PHOSPHATASE A"/>
    <property type="match status" value="1"/>
</dbReference>
<organism evidence="6 7">
    <name type="scientific">Priapulus caudatus</name>
    <name type="common">Priapulid worm</name>
    <dbReference type="NCBI Taxonomy" id="37621"/>
    <lineage>
        <taxon>Eukaryota</taxon>
        <taxon>Metazoa</taxon>
        <taxon>Ecdysozoa</taxon>
        <taxon>Scalidophora</taxon>
        <taxon>Priapulida</taxon>
        <taxon>Priapulimorpha</taxon>
        <taxon>Priapulimorphida</taxon>
        <taxon>Priapulidae</taxon>
        <taxon>Priapulus</taxon>
    </lineage>
</organism>
<comment type="similarity">
    <text evidence="3">Belongs to the inositol 1,4,5-trisphosphate 5-phosphatase type I family.</text>
</comment>
<keyword evidence="6" id="KW-1185">Reference proteome</keyword>
<evidence type="ECO:0000256" key="1">
    <source>
        <dbReference type="ARBA" id="ARBA00012997"/>
    </source>
</evidence>
<feature type="region of interest" description="Disordered" evidence="4">
    <location>
        <begin position="495"/>
        <end position="514"/>
    </location>
</feature>
<dbReference type="PANTHER" id="PTHR12997">
    <property type="entry name" value="TYPE I INOSITOL-1,4,5-TRISPHOSPHATE 5-PHOSPHATASE"/>
    <property type="match status" value="1"/>
</dbReference>
<name>A0ABM1DUU5_PRICU</name>
<accession>A0ABM1DUU5</accession>
<gene>
    <name evidence="7" type="primary">LOC106806327</name>
</gene>
<dbReference type="Gene3D" id="3.60.10.10">
    <property type="entry name" value="Endonuclease/exonuclease/phosphatase"/>
    <property type="match status" value="1"/>
</dbReference>
<dbReference type="SUPFAM" id="SSF56219">
    <property type="entry name" value="DNase I-like"/>
    <property type="match status" value="1"/>
</dbReference>
<dbReference type="EC" id="3.1.3.56" evidence="1"/>
<dbReference type="Proteomes" id="UP000695022">
    <property type="component" value="Unplaced"/>
</dbReference>